<comment type="caution">
    <text evidence="2">The sequence shown here is derived from an EMBL/GenBank/DDBJ whole genome shotgun (WGS) entry which is preliminary data.</text>
</comment>
<dbReference type="InterPro" id="IPR012337">
    <property type="entry name" value="RNaseH-like_sf"/>
</dbReference>
<dbReference type="InParanoid" id="A0A0V1B7I7"/>
<proteinExistence type="predicted"/>
<dbReference type="InterPro" id="IPR036397">
    <property type="entry name" value="RNaseH_sf"/>
</dbReference>
<dbReference type="EMBL" id="JYDH01000096">
    <property type="protein sequence ID" value="KRY32531.1"/>
    <property type="molecule type" value="Genomic_DNA"/>
</dbReference>
<dbReference type="Proteomes" id="UP000054776">
    <property type="component" value="Unassembled WGS sequence"/>
</dbReference>
<feature type="domain" description="DUF7047" evidence="1">
    <location>
        <begin position="127"/>
        <end position="184"/>
    </location>
</feature>
<reference evidence="2 3" key="1">
    <citation type="submission" date="2015-01" db="EMBL/GenBank/DDBJ databases">
        <title>Evolution of Trichinella species and genotypes.</title>
        <authorList>
            <person name="Korhonen P.K."/>
            <person name="Edoardo P."/>
            <person name="Giuseppe L.R."/>
            <person name="Gasser R.B."/>
        </authorList>
    </citation>
    <scope>NUCLEOTIDE SEQUENCE [LARGE SCALE GENOMIC DNA]</scope>
    <source>
        <strain evidence="2">ISS3</strain>
    </source>
</reference>
<gene>
    <name evidence="2" type="ORF">T01_16015</name>
</gene>
<dbReference type="SUPFAM" id="SSF53098">
    <property type="entry name" value="Ribonuclease H-like"/>
    <property type="match status" value="1"/>
</dbReference>
<evidence type="ECO:0000313" key="3">
    <source>
        <dbReference type="Proteomes" id="UP000054776"/>
    </source>
</evidence>
<dbReference type="GO" id="GO:0003676">
    <property type="term" value="F:nucleic acid binding"/>
    <property type="evidence" value="ECO:0007669"/>
    <property type="project" value="InterPro"/>
</dbReference>
<evidence type="ECO:0000313" key="2">
    <source>
        <dbReference type="EMBL" id="KRY32531.1"/>
    </source>
</evidence>
<keyword evidence="3" id="KW-1185">Reference proteome</keyword>
<sequence>MADADVCAVKSCASGAGRASRSASTNPYGLPDGGLQRQAIMPDTYGIRLEHGIVGYENCAELRALPGSGAYIDDILVNESVVSVHRVKRHLAHYGLTCKTHERVAHGVHLLGLKRDNDVGVAADELTRRSVFSYCSKLVGHFPVCGWLRIAATYIKRKANDATTSWDEVIEGGKLRDLIQETALVAVGVALEIGGSVVEDVAWLSPDDAQHINMAELDAIIKGFDMAFSWQITKIRLMTDSTTVHQWVTDGLSRKTRTGEMLIRRKGGIVLLLVEEFVLELYVELVRSANNKVDELTRQWLKPPAAGRAPVCAATADLGVGRMIADVHNAVGHPGIKRTLCFAWQTDPTVFKQQVRHMISNCEPCKSLDPAAEKWKRGNLEVEEAWQRVGDHLPPYEDGNITVEEHNDEDTLYEVIHTDAYGEVDVYIRHETPLTVW</sequence>
<name>A0A0V1B7I7_TRISP</name>
<organism evidence="2 3">
    <name type="scientific">Trichinella spiralis</name>
    <name type="common">Trichina worm</name>
    <dbReference type="NCBI Taxonomy" id="6334"/>
    <lineage>
        <taxon>Eukaryota</taxon>
        <taxon>Metazoa</taxon>
        <taxon>Ecdysozoa</taxon>
        <taxon>Nematoda</taxon>
        <taxon>Enoplea</taxon>
        <taxon>Dorylaimia</taxon>
        <taxon>Trichinellida</taxon>
        <taxon>Trichinellidae</taxon>
        <taxon>Trichinella</taxon>
    </lineage>
</organism>
<dbReference type="Gene3D" id="3.30.420.10">
    <property type="entry name" value="Ribonuclease H-like superfamily/Ribonuclease H"/>
    <property type="match status" value="1"/>
</dbReference>
<dbReference type="eggNOG" id="ENOG502R81R">
    <property type="taxonomic scope" value="Eukaryota"/>
</dbReference>
<dbReference type="AlphaFoldDB" id="A0A0V1B7I7"/>
<dbReference type="Pfam" id="PF23088">
    <property type="entry name" value="DUF7047"/>
    <property type="match status" value="1"/>
</dbReference>
<dbReference type="InterPro" id="IPR055475">
    <property type="entry name" value="DUF7047"/>
</dbReference>
<evidence type="ECO:0000259" key="1">
    <source>
        <dbReference type="Pfam" id="PF23088"/>
    </source>
</evidence>
<accession>A0A0V1B7I7</accession>
<dbReference type="OrthoDB" id="6376096at2759"/>
<protein>
    <recommendedName>
        <fullName evidence="1">DUF7047 domain-containing protein</fullName>
    </recommendedName>
</protein>